<dbReference type="eggNOG" id="ENOG502S4MN">
    <property type="taxonomic scope" value="Eukaryota"/>
</dbReference>
<gene>
    <name evidence="2" type="ordered locus">DEHA2C06512g</name>
</gene>
<evidence type="ECO:0000256" key="1">
    <source>
        <dbReference type="SAM" id="MobiDB-lite"/>
    </source>
</evidence>
<dbReference type="KEGG" id="dha:DEHA2C06512g"/>
<dbReference type="FunCoup" id="Q6BV00">
    <property type="interactions" value="14"/>
</dbReference>
<dbReference type="GeneID" id="2900827"/>
<dbReference type="OMA" id="QREKFWF"/>
<dbReference type="AlphaFoldDB" id="Q6BV00"/>
<name>Q6BV00_DEBHA</name>
<dbReference type="InParanoid" id="Q6BV00"/>
<dbReference type="PANTHER" id="PTHR28052:SF1">
    <property type="entry name" value="UPF0545 PROTEIN C22ORF39"/>
    <property type="match status" value="1"/>
</dbReference>
<dbReference type="Pfam" id="PF11326">
    <property type="entry name" value="PANTS-like"/>
    <property type="match status" value="1"/>
</dbReference>
<evidence type="ECO:0000313" key="3">
    <source>
        <dbReference type="Proteomes" id="UP000000599"/>
    </source>
</evidence>
<dbReference type="STRING" id="284592.Q6BV00"/>
<dbReference type="OrthoDB" id="2017405at2759"/>
<accession>Q6BV00</accession>
<proteinExistence type="predicted"/>
<organism evidence="2 3">
    <name type="scientific">Debaryomyces hansenii (strain ATCC 36239 / CBS 767 / BCRC 21394 / JCM 1990 / NBRC 0083 / IGC 2968)</name>
    <name type="common">Yeast</name>
    <name type="synonym">Torulaspora hansenii</name>
    <dbReference type="NCBI Taxonomy" id="284592"/>
    <lineage>
        <taxon>Eukaryota</taxon>
        <taxon>Fungi</taxon>
        <taxon>Dikarya</taxon>
        <taxon>Ascomycota</taxon>
        <taxon>Saccharomycotina</taxon>
        <taxon>Pichiomycetes</taxon>
        <taxon>Debaryomycetaceae</taxon>
        <taxon>Debaryomyces</taxon>
    </lineage>
</organism>
<dbReference type="Proteomes" id="UP000000599">
    <property type="component" value="Chromosome C"/>
</dbReference>
<feature type="compositionally biased region" description="Basic and acidic residues" evidence="1">
    <location>
        <begin position="138"/>
        <end position="153"/>
    </location>
</feature>
<dbReference type="RefSeq" id="XP_457969.2">
    <property type="nucleotide sequence ID" value="XM_457969.1"/>
</dbReference>
<dbReference type="HOGENOM" id="CLU_114639_0_0_1"/>
<dbReference type="VEuPathDB" id="FungiDB:DEHA2C06512g"/>
<dbReference type="InterPro" id="IPR021475">
    <property type="entry name" value="Pants/Emi1-like"/>
</dbReference>
<dbReference type="EMBL" id="CR382135">
    <property type="protein sequence ID" value="CAG86027.2"/>
    <property type="molecule type" value="Genomic_DNA"/>
</dbReference>
<sequence length="153" mass="17869">MSSNNSENDDLKEIWSLFQDSPEEIQQKRQQITKAINSNNKSFPSQISIVTAFDELLSCFALGGQVKNYYRYGSYSTCAEQREKIWFALKNGTFSSNLNEEIDYDISPKELEKRQNVQAFFKKRLLEEKAQGSSEDIWDAREKPLNQPFKEYK</sequence>
<protein>
    <submittedName>
        <fullName evidence="2">DEHA2C06512p</fullName>
    </submittedName>
</protein>
<keyword evidence="3" id="KW-1185">Reference proteome</keyword>
<reference evidence="2 3" key="1">
    <citation type="journal article" date="2004" name="Nature">
        <title>Genome evolution in yeasts.</title>
        <authorList>
            <consortium name="Genolevures"/>
            <person name="Dujon B."/>
            <person name="Sherman D."/>
            <person name="Fischer G."/>
            <person name="Durrens P."/>
            <person name="Casaregola S."/>
            <person name="Lafontaine I."/>
            <person name="de Montigny J."/>
            <person name="Marck C."/>
            <person name="Neuveglise C."/>
            <person name="Talla E."/>
            <person name="Goffard N."/>
            <person name="Frangeul L."/>
            <person name="Aigle M."/>
            <person name="Anthouard V."/>
            <person name="Babour A."/>
            <person name="Barbe V."/>
            <person name="Barnay S."/>
            <person name="Blanchin S."/>
            <person name="Beckerich J.M."/>
            <person name="Beyne E."/>
            <person name="Bleykasten C."/>
            <person name="Boisrame A."/>
            <person name="Boyer J."/>
            <person name="Cattolico L."/>
            <person name="Confanioleri F."/>
            <person name="de Daruvar A."/>
            <person name="Despons L."/>
            <person name="Fabre E."/>
            <person name="Fairhead C."/>
            <person name="Ferry-Dumazet H."/>
            <person name="Groppi A."/>
            <person name="Hantraye F."/>
            <person name="Hennequin C."/>
            <person name="Jauniaux N."/>
            <person name="Joyet P."/>
            <person name="Kachouri R."/>
            <person name="Kerrest A."/>
            <person name="Koszul R."/>
            <person name="Lemaire M."/>
            <person name="Lesur I."/>
            <person name="Ma L."/>
            <person name="Muller H."/>
            <person name="Nicaud J.M."/>
            <person name="Nikolski M."/>
            <person name="Oztas S."/>
            <person name="Ozier-Kalogeropoulos O."/>
            <person name="Pellenz S."/>
            <person name="Potier S."/>
            <person name="Richard G.F."/>
            <person name="Straub M.L."/>
            <person name="Suleau A."/>
            <person name="Swennene D."/>
            <person name="Tekaia F."/>
            <person name="Wesolowski-Louvel M."/>
            <person name="Westhof E."/>
            <person name="Wirth B."/>
            <person name="Zeniou-Meyer M."/>
            <person name="Zivanovic I."/>
            <person name="Bolotin-Fukuhara M."/>
            <person name="Thierry A."/>
            <person name="Bouchier C."/>
            <person name="Caudron B."/>
            <person name="Scarpelli C."/>
            <person name="Gaillardin C."/>
            <person name="Weissenbach J."/>
            <person name="Wincker P."/>
            <person name="Souciet J.L."/>
        </authorList>
    </citation>
    <scope>NUCLEOTIDE SEQUENCE [LARGE SCALE GENOMIC DNA]</scope>
    <source>
        <strain evidence="3">ATCC 36239 / CBS 767 / BCRC 21394 / JCM 1990 / NBRC 0083 / IGC 2968</strain>
    </source>
</reference>
<feature type="region of interest" description="Disordered" evidence="1">
    <location>
        <begin position="129"/>
        <end position="153"/>
    </location>
</feature>
<evidence type="ECO:0000313" key="2">
    <source>
        <dbReference type="EMBL" id="CAG86027.2"/>
    </source>
</evidence>
<dbReference type="PANTHER" id="PTHR28052">
    <property type="entry name" value="UPF0545 PROTEIN C22ORF39"/>
    <property type="match status" value="1"/>
</dbReference>